<dbReference type="EMBL" id="BMVP01000008">
    <property type="protein sequence ID" value="GHB67836.1"/>
    <property type="molecule type" value="Genomic_DNA"/>
</dbReference>
<name>A0ABQ3EZ00_9ACTN</name>
<dbReference type="Pfam" id="PF00578">
    <property type="entry name" value="AhpC-TSA"/>
    <property type="match status" value="1"/>
</dbReference>
<proteinExistence type="predicted"/>
<dbReference type="InterPro" id="IPR036249">
    <property type="entry name" value="Thioredoxin-like_sf"/>
</dbReference>
<sequence length="91" mass="9427">MADIPRIGDVVADFRLPGGRLVGETVHRGEYILCEQRGTALVLAVYPGDDTPVRTAQLCSYNDGLAQLGAAGAAVRGISPKASTATNTSPD</sequence>
<organism evidence="2 3">
    <name type="scientific">Streptomyces cirratus</name>
    <dbReference type="NCBI Taxonomy" id="68187"/>
    <lineage>
        <taxon>Bacteria</taxon>
        <taxon>Bacillati</taxon>
        <taxon>Actinomycetota</taxon>
        <taxon>Actinomycetes</taxon>
        <taxon>Kitasatosporales</taxon>
        <taxon>Streptomycetaceae</taxon>
        <taxon>Streptomyces</taxon>
    </lineage>
</organism>
<dbReference type="Proteomes" id="UP000642673">
    <property type="component" value="Unassembled WGS sequence"/>
</dbReference>
<evidence type="ECO:0000313" key="2">
    <source>
        <dbReference type="EMBL" id="GHB67836.1"/>
    </source>
</evidence>
<comment type="caution">
    <text evidence="2">The sequence shown here is derived from an EMBL/GenBank/DDBJ whole genome shotgun (WGS) entry which is preliminary data.</text>
</comment>
<evidence type="ECO:0000313" key="3">
    <source>
        <dbReference type="Proteomes" id="UP000642673"/>
    </source>
</evidence>
<evidence type="ECO:0000259" key="1">
    <source>
        <dbReference type="Pfam" id="PF00578"/>
    </source>
</evidence>
<dbReference type="SUPFAM" id="SSF52833">
    <property type="entry name" value="Thioredoxin-like"/>
    <property type="match status" value="1"/>
</dbReference>
<dbReference type="InterPro" id="IPR000866">
    <property type="entry name" value="AhpC/TSA"/>
</dbReference>
<keyword evidence="3" id="KW-1185">Reference proteome</keyword>
<feature type="domain" description="Alkyl hydroperoxide reductase subunit C/ Thiol specific antioxidant" evidence="1">
    <location>
        <begin position="7"/>
        <end position="83"/>
    </location>
</feature>
<gene>
    <name evidence="2" type="ORF">GCM10010347_42440</name>
</gene>
<dbReference type="Gene3D" id="3.40.30.10">
    <property type="entry name" value="Glutaredoxin"/>
    <property type="match status" value="1"/>
</dbReference>
<protein>
    <recommendedName>
        <fullName evidence="1">Alkyl hydroperoxide reductase subunit C/ Thiol specific antioxidant domain-containing protein</fullName>
    </recommendedName>
</protein>
<reference evidence="3" key="1">
    <citation type="journal article" date="2019" name="Int. J. Syst. Evol. Microbiol.">
        <title>The Global Catalogue of Microorganisms (GCM) 10K type strain sequencing project: providing services to taxonomists for standard genome sequencing and annotation.</title>
        <authorList>
            <consortium name="The Broad Institute Genomics Platform"/>
            <consortium name="The Broad Institute Genome Sequencing Center for Infectious Disease"/>
            <person name="Wu L."/>
            <person name="Ma J."/>
        </authorList>
    </citation>
    <scope>NUCLEOTIDE SEQUENCE [LARGE SCALE GENOMIC DNA]</scope>
    <source>
        <strain evidence="3">JCM 4738</strain>
    </source>
</reference>
<accession>A0ABQ3EZ00</accession>